<keyword evidence="10" id="KW-0479">Metal-binding</keyword>
<dbReference type="FunFam" id="3.40.1190.10:FF:000011">
    <property type="entry name" value="Folylpolyglutamate synthase/dihydrofolate synthase"/>
    <property type="match status" value="1"/>
</dbReference>
<dbReference type="PROSITE" id="PS01012">
    <property type="entry name" value="FOLYLPOLYGLU_SYNT_2"/>
    <property type="match status" value="1"/>
</dbReference>
<evidence type="ECO:0000256" key="22">
    <source>
        <dbReference type="SAM" id="MobiDB-lite"/>
    </source>
</evidence>
<evidence type="ECO:0000256" key="5">
    <source>
        <dbReference type="ARBA" id="ARBA00008276"/>
    </source>
</evidence>
<dbReference type="PIRSF" id="PIRSF001563">
    <property type="entry name" value="Folylpolyglu_synth"/>
    <property type="match status" value="1"/>
</dbReference>
<evidence type="ECO:0000256" key="20">
    <source>
        <dbReference type="ARBA" id="ARBA00049035"/>
    </source>
</evidence>
<comment type="catalytic activity">
    <reaction evidence="18">
        <text>(6S)-5,6,7,8-tetrahydrofolyl-(gamma-L-Glu)(n) + L-glutamate + ATP = (6S)-5,6,7,8-tetrahydrofolyl-(gamma-L-Glu)(n+1) + ADP + phosphate + H(+)</text>
        <dbReference type="Rhea" id="RHEA:10580"/>
        <dbReference type="Rhea" id="RHEA-COMP:14738"/>
        <dbReference type="Rhea" id="RHEA-COMP:14740"/>
        <dbReference type="ChEBI" id="CHEBI:15378"/>
        <dbReference type="ChEBI" id="CHEBI:29985"/>
        <dbReference type="ChEBI" id="CHEBI:30616"/>
        <dbReference type="ChEBI" id="CHEBI:43474"/>
        <dbReference type="ChEBI" id="CHEBI:141005"/>
        <dbReference type="ChEBI" id="CHEBI:456216"/>
        <dbReference type="EC" id="6.3.2.17"/>
    </reaction>
</comment>
<gene>
    <name evidence="25" type="ORF">QJ522_03335</name>
</gene>
<protein>
    <recommendedName>
        <fullName evidence="8">Dihydrofolate synthase/folylpolyglutamate synthase</fullName>
        <ecNumber evidence="6">6.3.2.12</ecNumber>
        <ecNumber evidence="7">6.3.2.17</ecNumber>
    </recommendedName>
    <alternativeName>
        <fullName evidence="17">Folylpoly-gamma-glutamate synthetase-dihydrofolate synthetase</fullName>
    </alternativeName>
    <alternativeName>
        <fullName evidence="15">Folylpolyglutamate synthetase</fullName>
    </alternativeName>
    <alternativeName>
        <fullName evidence="16">Tetrahydrofolylpolyglutamate synthase</fullName>
    </alternativeName>
</protein>
<dbReference type="Gene3D" id="3.90.190.20">
    <property type="entry name" value="Mur ligase, C-terminal domain"/>
    <property type="match status" value="1"/>
</dbReference>
<comment type="catalytic activity">
    <reaction evidence="20">
        <text>(6R)-5,10-methylenetetrahydrofolyl-(gamma-L-Glu)(n) + L-glutamate + ATP = (6R)-5,10-methylenetetrahydrofolyl-(gamma-L-Glu)(n+1) + ADP + phosphate + H(+)</text>
        <dbReference type="Rhea" id="RHEA:51912"/>
        <dbReference type="Rhea" id="RHEA-COMP:13257"/>
        <dbReference type="Rhea" id="RHEA-COMP:13258"/>
        <dbReference type="ChEBI" id="CHEBI:15378"/>
        <dbReference type="ChEBI" id="CHEBI:29985"/>
        <dbReference type="ChEBI" id="CHEBI:30616"/>
        <dbReference type="ChEBI" id="CHEBI:43474"/>
        <dbReference type="ChEBI" id="CHEBI:136572"/>
        <dbReference type="ChEBI" id="CHEBI:456216"/>
        <dbReference type="EC" id="6.3.2.17"/>
    </reaction>
</comment>
<evidence type="ECO:0000256" key="9">
    <source>
        <dbReference type="ARBA" id="ARBA00022598"/>
    </source>
</evidence>
<evidence type="ECO:0000256" key="11">
    <source>
        <dbReference type="ARBA" id="ARBA00022741"/>
    </source>
</evidence>
<feature type="domain" description="Mur ligase central" evidence="24">
    <location>
        <begin position="82"/>
        <end position="311"/>
    </location>
</feature>
<keyword evidence="13" id="KW-0460">Magnesium</keyword>
<dbReference type="InterPro" id="IPR001645">
    <property type="entry name" value="Folylpolyglutamate_synth"/>
</dbReference>
<dbReference type="GO" id="GO:0008841">
    <property type="term" value="F:dihydrofolate synthase activity"/>
    <property type="evidence" value="ECO:0007669"/>
    <property type="project" value="UniProtKB-EC"/>
</dbReference>
<reference evidence="25" key="1">
    <citation type="submission" date="2023-05" db="EMBL/GenBank/DDBJ databases">
        <title>Anaerotaeda fermentans gen. nov., sp. nov., a novel anaerobic planctomycete of the new family within the order Sedimentisphaerales isolated from Taman Peninsula, Russia.</title>
        <authorList>
            <person name="Khomyakova M.A."/>
            <person name="Merkel A.Y."/>
            <person name="Slobodkin A.I."/>
        </authorList>
    </citation>
    <scope>NUCLEOTIDE SEQUENCE</scope>
    <source>
        <strain evidence="25">M17dextr</strain>
    </source>
</reference>
<comment type="catalytic activity">
    <reaction evidence="19">
        <text>10-formyltetrahydrofolyl-(gamma-L-Glu)(n) + L-glutamate + ATP = 10-formyltetrahydrofolyl-(gamma-L-Glu)(n+1) + ADP + phosphate + H(+)</text>
        <dbReference type="Rhea" id="RHEA:51904"/>
        <dbReference type="Rhea" id="RHEA-COMP:13088"/>
        <dbReference type="Rhea" id="RHEA-COMP:14300"/>
        <dbReference type="ChEBI" id="CHEBI:15378"/>
        <dbReference type="ChEBI" id="CHEBI:29985"/>
        <dbReference type="ChEBI" id="CHEBI:30616"/>
        <dbReference type="ChEBI" id="CHEBI:43474"/>
        <dbReference type="ChEBI" id="CHEBI:134413"/>
        <dbReference type="ChEBI" id="CHEBI:456216"/>
        <dbReference type="EC" id="6.3.2.17"/>
    </reaction>
</comment>
<dbReference type="NCBIfam" id="TIGR01499">
    <property type="entry name" value="folC"/>
    <property type="match status" value="1"/>
</dbReference>
<dbReference type="GO" id="GO:0005737">
    <property type="term" value="C:cytoplasm"/>
    <property type="evidence" value="ECO:0007669"/>
    <property type="project" value="TreeGrafter"/>
</dbReference>
<dbReference type="GO" id="GO:0005524">
    <property type="term" value="F:ATP binding"/>
    <property type="evidence" value="ECO:0007669"/>
    <property type="project" value="UniProtKB-KW"/>
</dbReference>
<dbReference type="InterPro" id="IPR018109">
    <property type="entry name" value="Folylpolyglutamate_synth_CS"/>
</dbReference>
<evidence type="ECO:0000313" key="26">
    <source>
        <dbReference type="Proteomes" id="UP001431776"/>
    </source>
</evidence>
<dbReference type="InterPro" id="IPR036565">
    <property type="entry name" value="Mur-like_cat_sf"/>
</dbReference>
<comment type="function">
    <text evidence="2">Functions in two distinct reactions of the de novo folate biosynthetic pathway. Catalyzes the addition of a glutamate residue to dihydropteroate (7,8-dihydropteroate or H2Pte) to form dihydrofolate (7,8-dihydrofolate monoglutamate or H2Pte-Glu). Also catalyzes successive additions of L-glutamate to tetrahydrofolate or 10-formyltetrahydrofolate or 5,10-methylenetetrahydrofolate, leading to folylpolyglutamate derivatives.</text>
</comment>
<dbReference type="GO" id="GO:0004326">
    <property type="term" value="F:tetrahydrofolylpolyglutamate synthase activity"/>
    <property type="evidence" value="ECO:0007669"/>
    <property type="project" value="UniProtKB-EC"/>
</dbReference>
<sequence length="478" mass="52610">MTKITKKTGKKRAARSSSKVVSIRTKKPFNNYRQATAYLFEKTDYEKEERVRYNVTTFSLDRMRNLLSLLGDPHAKINTVHIAGTKGKGSTATMLARMLESNGYTVGLYTSPHLVHLHERIVVNSQMISEAEMLGLMNRIYAPVEKLSKDDPPTFFEIMTALAFMYFADRKIDIGVIETGLGGRLDSTNVILPKVVGITSLSIDHKLQLGDTIDRIAMEKAGVFKKGVPAITVQQDPTAMSVLREQAIVVKAPLSVTGSSDIDFSYRFETSREHGPHTRICLTTPTSKFEHIRVPLHGKHQAINCGLALALLDRLRSSGYEIDIDKAADGLCGVTLPGRMEMVCDDPRIMIDGAHNAASVRALIHAIGQNIPYDSMVVIFGCNADKDIPGMLTELQYGADKVIFTRSNSMKAVSPQDLAEMYTDICGKMYQTSSSLGEALQLARSAVGREDLILITGSFYLIGQAKVRFQPNVTLAAS</sequence>
<evidence type="ECO:0000256" key="6">
    <source>
        <dbReference type="ARBA" id="ARBA00013023"/>
    </source>
</evidence>
<dbReference type="Gene3D" id="3.40.1190.10">
    <property type="entry name" value="Mur-like, catalytic domain"/>
    <property type="match status" value="1"/>
</dbReference>
<evidence type="ECO:0000256" key="2">
    <source>
        <dbReference type="ARBA" id="ARBA00002714"/>
    </source>
</evidence>
<evidence type="ECO:0000256" key="21">
    <source>
        <dbReference type="ARBA" id="ARBA00049161"/>
    </source>
</evidence>
<evidence type="ECO:0000256" key="14">
    <source>
        <dbReference type="ARBA" id="ARBA00022909"/>
    </source>
</evidence>
<dbReference type="EC" id="6.3.2.12" evidence="6"/>
<evidence type="ECO:0000256" key="18">
    <source>
        <dbReference type="ARBA" id="ARBA00047493"/>
    </source>
</evidence>
<keyword evidence="14" id="KW-0289">Folate biosynthesis</keyword>
<evidence type="ECO:0000256" key="16">
    <source>
        <dbReference type="ARBA" id="ARBA00030592"/>
    </source>
</evidence>
<dbReference type="PANTHER" id="PTHR11136:SF0">
    <property type="entry name" value="DIHYDROFOLATE SYNTHETASE-RELATED"/>
    <property type="match status" value="1"/>
</dbReference>
<keyword evidence="9 25" id="KW-0436">Ligase</keyword>
<keyword evidence="12" id="KW-0067">ATP-binding</keyword>
<feature type="region of interest" description="Disordered" evidence="22">
    <location>
        <begin position="1"/>
        <end position="20"/>
    </location>
</feature>
<dbReference type="InterPro" id="IPR004101">
    <property type="entry name" value="Mur_ligase_C"/>
</dbReference>
<proteinExistence type="inferred from homology"/>
<evidence type="ECO:0000256" key="7">
    <source>
        <dbReference type="ARBA" id="ARBA00013025"/>
    </source>
</evidence>
<dbReference type="PROSITE" id="PS01011">
    <property type="entry name" value="FOLYLPOLYGLU_SYNT_1"/>
    <property type="match status" value="1"/>
</dbReference>
<dbReference type="PANTHER" id="PTHR11136">
    <property type="entry name" value="FOLYLPOLYGLUTAMATE SYNTHASE-RELATED"/>
    <property type="match status" value="1"/>
</dbReference>
<evidence type="ECO:0000256" key="4">
    <source>
        <dbReference type="ARBA" id="ARBA00005150"/>
    </source>
</evidence>
<comment type="cofactor">
    <cofactor evidence="1">
        <name>Mg(2+)</name>
        <dbReference type="ChEBI" id="CHEBI:18420"/>
    </cofactor>
</comment>
<dbReference type="GO" id="GO:0046872">
    <property type="term" value="F:metal ion binding"/>
    <property type="evidence" value="ECO:0007669"/>
    <property type="project" value="UniProtKB-KW"/>
</dbReference>
<dbReference type="Proteomes" id="UP001431776">
    <property type="component" value="Unassembled WGS sequence"/>
</dbReference>
<evidence type="ECO:0000256" key="17">
    <source>
        <dbReference type="ARBA" id="ARBA00032510"/>
    </source>
</evidence>
<dbReference type="GO" id="GO:0046656">
    <property type="term" value="P:folic acid biosynthetic process"/>
    <property type="evidence" value="ECO:0007669"/>
    <property type="project" value="UniProtKB-KW"/>
</dbReference>
<keyword evidence="11" id="KW-0547">Nucleotide-binding</keyword>
<evidence type="ECO:0000256" key="15">
    <source>
        <dbReference type="ARBA" id="ARBA00030048"/>
    </source>
</evidence>
<feature type="domain" description="Mur ligase C-terminal" evidence="23">
    <location>
        <begin position="338"/>
        <end position="459"/>
    </location>
</feature>
<evidence type="ECO:0000256" key="8">
    <source>
        <dbReference type="ARBA" id="ARBA00019357"/>
    </source>
</evidence>
<dbReference type="Pfam" id="PF08245">
    <property type="entry name" value="Mur_ligase_M"/>
    <property type="match status" value="1"/>
</dbReference>
<dbReference type="SUPFAM" id="SSF53244">
    <property type="entry name" value="MurD-like peptide ligases, peptide-binding domain"/>
    <property type="match status" value="1"/>
</dbReference>
<comment type="similarity">
    <text evidence="5">Belongs to the folylpolyglutamate synthase family.</text>
</comment>
<evidence type="ECO:0000256" key="10">
    <source>
        <dbReference type="ARBA" id="ARBA00022723"/>
    </source>
</evidence>
<evidence type="ECO:0000313" key="25">
    <source>
        <dbReference type="EMBL" id="MDI6448068.1"/>
    </source>
</evidence>
<dbReference type="AlphaFoldDB" id="A0AAW6TX97"/>
<organism evidence="25 26">
    <name type="scientific">Anaerobaca lacustris</name>
    <dbReference type="NCBI Taxonomy" id="3044600"/>
    <lineage>
        <taxon>Bacteria</taxon>
        <taxon>Pseudomonadati</taxon>
        <taxon>Planctomycetota</taxon>
        <taxon>Phycisphaerae</taxon>
        <taxon>Sedimentisphaerales</taxon>
        <taxon>Anaerobacaceae</taxon>
        <taxon>Anaerobaca</taxon>
    </lineage>
</organism>
<evidence type="ECO:0000256" key="19">
    <source>
        <dbReference type="ARBA" id="ARBA00047808"/>
    </source>
</evidence>
<comment type="pathway">
    <text evidence="3">Cofactor biosynthesis; tetrahydrofolate biosynthesis; 7,8-dihydrofolate from 2-amino-4-hydroxy-6-hydroxymethyl-7,8-dihydropteridine diphosphate and 4-aminobenzoate: step 2/2.</text>
</comment>
<dbReference type="InterPro" id="IPR036615">
    <property type="entry name" value="Mur_ligase_C_dom_sf"/>
</dbReference>
<dbReference type="EC" id="6.3.2.17" evidence="7"/>
<evidence type="ECO:0000256" key="13">
    <source>
        <dbReference type="ARBA" id="ARBA00022842"/>
    </source>
</evidence>
<dbReference type="EMBL" id="JASCXX010000003">
    <property type="protein sequence ID" value="MDI6448068.1"/>
    <property type="molecule type" value="Genomic_DNA"/>
</dbReference>
<dbReference type="Pfam" id="PF02875">
    <property type="entry name" value="Mur_ligase_C"/>
    <property type="match status" value="1"/>
</dbReference>
<comment type="caution">
    <text evidence="25">The sequence shown here is derived from an EMBL/GenBank/DDBJ whole genome shotgun (WGS) entry which is preliminary data.</text>
</comment>
<feature type="compositionally biased region" description="Basic residues" evidence="22">
    <location>
        <begin position="1"/>
        <end position="14"/>
    </location>
</feature>
<evidence type="ECO:0000259" key="23">
    <source>
        <dbReference type="Pfam" id="PF02875"/>
    </source>
</evidence>
<evidence type="ECO:0000256" key="12">
    <source>
        <dbReference type="ARBA" id="ARBA00022840"/>
    </source>
</evidence>
<accession>A0AAW6TX97</accession>
<comment type="pathway">
    <text evidence="4">Cofactor biosynthesis; tetrahydrofolylpolyglutamate biosynthesis.</text>
</comment>
<comment type="catalytic activity">
    <reaction evidence="21">
        <text>7,8-dihydropteroate + L-glutamate + ATP = 7,8-dihydrofolate + ADP + phosphate + H(+)</text>
        <dbReference type="Rhea" id="RHEA:23584"/>
        <dbReference type="ChEBI" id="CHEBI:15378"/>
        <dbReference type="ChEBI" id="CHEBI:17839"/>
        <dbReference type="ChEBI" id="CHEBI:29985"/>
        <dbReference type="ChEBI" id="CHEBI:30616"/>
        <dbReference type="ChEBI" id="CHEBI:43474"/>
        <dbReference type="ChEBI" id="CHEBI:57451"/>
        <dbReference type="ChEBI" id="CHEBI:456216"/>
        <dbReference type="EC" id="6.3.2.12"/>
    </reaction>
</comment>
<evidence type="ECO:0000259" key="24">
    <source>
        <dbReference type="Pfam" id="PF08245"/>
    </source>
</evidence>
<name>A0AAW6TX97_9BACT</name>
<dbReference type="SUPFAM" id="SSF53623">
    <property type="entry name" value="MurD-like peptide ligases, catalytic domain"/>
    <property type="match status" value="1"/>
</dbReference>
<dbReference type="RefSeq" id="WP_349243478.1">
    <property type="nucleotide sequence ID" value="NZ_JASCXX010000003.1"/>
</dbReference>
<evidence type="ECO:0000256" key="3">
    <source>
        <dbReference type="ARBA" id="ARBA00004799"/>
    </source>
</evidence>
<dbReference type="InterPro" id="IPR013221">
    <property type="entry name" value="Mur_ligase_cen"/>
</dbReference>
<keyword evidence="26" id="KW-1185">Reference proteome</keyword>
<evidence type="ECO:0000256" key="1">
    <source>
        <dbReference type="ARBA" id="ARBA00001946"/>
    </source>
</evidence>